<dbReference type="GO" id="GO:0005634">
    <property type="term" value="C:nucleus"/>
    <property type="evidence" value="ECO:0007669"/>
    <property type="project" value="TreeGrafter"/>
</dbReference>
<dbReference type="GO" id="GO:0000956">
    <property type="term" value="P:nuclear-transcribed mRNA catabolic process"/>
    <property type="evidence" value="ECO:0007669"/>
    <property type="project" value="TreeGrafter"/>
</dbReference>
<keyword evidence="4" id="KW-1185">Reference proteome</keyword>
<proteinExistence type="predicted"/>
<dbReference type="Gramene" id="rna-AYBTSS11_LOCUS10586">
    <property type="protein sequence ID" value="CAJ1941963.1"/>
    <property type="gene ID" value="gene-AYBTSS11_LOCUS10586"/>
</dbReference>
<sequence>MLKVLSCAAGSGDSDEGCGGAVGMSELRSPRFLQCGGCMVEKSTTVVSPMQTVAIMVMAEVWGYKSSGGMNGYISLCGGEPCPPIFRSCVAGMEDIKDNHVLCAIYRLPDAHKHISRPPQGVKFPKKTVTIGDVKAEPVLWHEDSGRRHHANNGRKNPPKSISGRELGDAAHRLVVNSLQAKFDNNGYHHRSHNGPHVSYPLPMDHRLSVSSYGNESRPGHVPIPPISAPSLEGRPQFAPCNTVPTTQQVGGVVVRGTDINHQEGIGNNNLSEFTAWKPEPPTPLLPAMPTIKFCCQSHWTAIPFWL</sequence>
<dbReference type="EMBL" id="OY731400">
    <property type="protein sequence ID" value="CAJ1941963.1"/>
    <property type="molecule type" value="Genomic_DNA"/>
</dbReference>
<feature type="region of interest" description="Disordered" evidence="1">
    <location>
        <begin position="143"/>
        <end position="165"/>
    </location>
</feature>
<dbReference type="AlphaFoldDB" id="A0AA86S4Y3"/>
<name>A0AA86S4Y3_9FABA</name>
<protein>
    <recommendedName>
        <fullName evidence="2">Xrn1 helical domain-containing protein</fullName>
    </recommendedName>
</protein>
<dbReference type="Pfam" id="PF17846">
    <property type="entry name" value="XRN_M"/>
    <property type="match status" value="1"/>
</dbReference>
<accession>A0AA86S4Y3</accession>
<feature type="domain" description="Xrn1 helical" evidence="2">
    <location>
        <begin position="65"/>
        <end position="133"/>
    </location>
</feature>
<dbReference type="PANTHER" id="PTHR12341:SF41">
    <property type="entry name" value="5'-3' EXORIBONUCLEASE 2"/>
    <property type="match status" value="1"/>
</dbReference>
<reference evidence="3" key="1">
    <citation type="submission" date="2023-10" db="EMBL/GenBank/DDBJ databases">
        <authorList>
            <person name="Domelevo Entfellner J.-B."/>
        </authorList>
    </citation>
    <scope>NUCLEOTIDE SEQUENCE</scope>
</reference>
<dbReference type="GO" id="GO:0004534">
    <property type="term" value="F:5'-3' RNA exonuclease activity"/>
    <property type="evidence" value="ECO:0007669"/>
    <property type="project" value="TreeGrafter"/>
</dbReference>
<organism evidence="3 4">
    <name type="scientific">Sphenostylis stenocarpa</name>
    <dbReference type="NCBI Taxonomy" id="92480"/>
    <lineage>
        <taxon>Eukaryota</taxon>
        <taxon>Viridiplantae</taxon>
        <taxon>Streptophyta</taxon>
        <taxon>Embryophyta</taxon>
        <taxon>Tracheophyta</taxon>
        <taxon>Spermatophyta</taxon>
        <taxon>Magnoliopsida</taxon>
        <taxon>eudicotyledons</taxon>
        <taxon>Gunneridae</taxon>
        <taxon>Pentapetalae</taxon>
        <taxon>rosids</taxon>
        <taxon>fabids</taxon>
        <taxon>Fabales</taxon>
        <taxon>Fabaceae</taxon>
        <taxon>Papilionoideae</taxon>
        <taxon>50 kb inversion clade</taxon>
        <taxon>NPAAA clade</taxon>
        <taxon>indigoferoid/millettioid clade</taxon>
        <taxon>Phaseoleae</taxon>
        <taxon>Sphenostylis</taxon>
    </lineage>
</organism>
<evidence type="ECO:0000259" key="2">
    <source>
        <dbReference type="Pfam" id="PF17846"/>
    </source>
</evidence>
<dbReference type="InterPro" id="IPR027073">
    <property type="entry name" value="5_3_exoribonuclease"/>
</dbReference>
<dbReference type="Proteomes" id="UP001189624">
    <property type="component" value="Chromosome 3"/>
</dbReference>
<evidence type="ECO:0000313" key="4">
    <source>
        <dbReference type="Proteomes" id="UP001189624"/>
    </source>
</evidence>
<dbReference type="GO" id="GO:0003723">
    <property type="term" value="F:RNA binding"/>
    <property type="evidence" value="ECO:0007669"/>
    <property type="project" value="TreeGrafter"/>
</dbReference>
<evidence type="ECO:0000313" key="3">
    <source>
        <dbReference type="EMBL" id="CAJ1941963.1"/>
    </source>
</evidence>
<evidence type="ECO:0000256" key="1">
    <source>
        <dbReference type="SAM" id="MobiDB-lite"/>
    </source>
</evidence>
<dbReference type="InterPro" id="IPR041412">
    <property type="entry name" value="Xrn1_helical"/>
</dbReference>
<gene>
    <name evidence="3" type="ORF">AYBTSS11_LOCUS10586</name>
</gene>
<dbReference type="PANTHER" id="PTHR12341">
    <property type="entry name" value="5'-&gt;3' EXORIBONUCLEASE"/>
    <property type="match status" value="1"/>
</dbReference>